<dbReference type="PANTHER" id="PTHR10795">
    <property type="entry name" value="PROPROTEIN CONVERTASE SUBTILISIN/KEXIN"/>
    <property type="match status" value="1"/>
</dbReference>
<dbReference type="Gene3D" id="2.60.40.2310">
    <property type="match status" value="1"/>
</dbReference>
<feature type="non-terminal residue" evidence="11">
    <location>
        <position position="712"/>
    </location>
</feature>
<keyword evidence="4 7" id="KW-0378">Hydrolase</keyword>
<keyword evidence="5 7" id="KW-0720">Serine protease</keyword>
<sequence length="712" mass="75409">LQGFYIVFLRDPPKDNESSSLSQKHLDILTSLRGKKRDDASEYLIHSYTRNINAFVAKISGDEAAELSEMEEVSSIFPNRYHELHTTKSWDFIGLTPNVSRNPKVEGDIIVGLLDTGVTPESESFKDDGLGPPPSKWKGSCGNFSGCNKKLIGAKYFKLDGEPDPNDILSPTDVEGHGTHTASTMAGAPVSNASLFGFANGTARGGVPSARVAVYKVCWASSGCADMDILAAFDAAISDGVDVVSVSLGGVASGYTSDAISVGSFRAMRKGILTVASAGNSGPNHGTVTNHAPWILTVAASGTGREFRSKVALINGGTVSGVGLNDFDPKKKPYPLASGTDLAINPRAKDQSMYCLQDSMDPQKVKGKLVHCKLSSKGTDAIIKGLGGVGAILESDSFLDVSQIYVAPATHVNTSVGKQVHDYIHSTRNPSAVIYRSEEVTTIPAPYTASFSSRGPNPGSKHILKPDIAAPGINILASYTPLKSVTGFKGDSRHSKFTIMSGTSMACPHVGGVAAYVKSFHPDWSPAAIKSAILTTAKVMSSEVDKDAEFAFGTGQVNPIKAVKPGLVYDMDADSYIQFLCGEGYDGSSIGSLIGRGKINCSEWLPKNGEDAINYPTMQLTLSSNRKQTTGVFLRRVKNVGAKESVYNATIKAPAGVEITVKPSTLVFSASVKNISFEVVVKATPVKNVVISSGSLTWKSAHHSVRSPIVIF</sequence>
<dbReference type="Pfam" id="PF17766">
    <property type="entry name" value="fn3_6"/>
    <property type="match status" value="1"/>
</dbReference>
<dbReference type="PROSITE" id="PS51892">
    <property type="entry name" value="SUBTILASE"/>
    <property type="match status" value="1"/>
</dbReference>
<dbReference type="OrthoDB" id="206201at2759"/>
<dbReference type="Gene3D" id="3.30.70.80">
    <property type="entry name" value="Peptidase S8 propeptide/proteinase inhibitor I9"/>
    <property type="match status" value="1"/>
</dbReference>
<evidence type="ECO:0000259" key="10">
    <source>
        <dbReference type="Pfam" id="PF17766"/>
    </source>
</evidence>
<dbReference type="Pfam" id="PF00082">
    <property type="entry name" value="Peptidase_S8"/>
    <property type="match status" value="1"/>
</dbReference>
<dbReference type="Proteomes" id="UP000015453">
    <property type="component" value="Unassembled WGS sequence"/>
</dbReference>
<dbReference type="MEROPS" id="S08.A14"/>
<evidence type="ECO:0000256" key="5">
    <source>
        <dbReference type="ARBA" id="ARBA00022825"/>
    </source>
</evidence>
<dbReference type="Gene3D" id="3.40.50.200">
    <property type="entry name" value="Peptidase S8/S53 domain"/>
    <property type="match status" value="1"/>
</dbReference>
<dbReference type="InterPro" id="IPR015500">
    <property type="entry name" value="Peptidase_S8_subtilisin-rel"/>
</dbReference>
<evidence type="ECO:0000256" key="4">
    <source>
        <dbReference type="ARBA" id="ARBA00022801"/>
    </source>
</evidence>
<evidence type="ECO:0000256" key="3">
    <source>
        <dbReference type="ARBA" id="ARBA00022729"/>
    </source>
</evidence>
<evidence type="ECO:0000259" key="9">
    <source>
        <dbReference type="Pfam" id="PF05922"/>
    </source>
</evidence>
<evidence type="ECO:0000313" key="12">
    <source>
        <dbReference type="Proteomes" id="UP000015453"/>
    </source>
</evidence>
<dbReference type="GO" id="GO:0004252">
    <property type="term" value="F:serine-type endopeptidase activity"/>
    <property type="evidence" value="ECO:0007669"/>
    <property type="project" value="UniProtKB-UniRule"/>
</dbReference>
<proteinExistence type="inferred from homology"/>
<comment type="similarity">
    <text evidence="1 7">Belongs to the peptidase S8 family.</text>
</comment>
<dbReference type="PRINTS" id="PR00723">
    <property type="entry name" value="SUBTILISIN"/>
</dbReference>
<dbReference type="InterPro" id="IPR036852">
    <property type="entry name" value="Peptidase_S8/S53_dom_sf"/>
</dbReference>
<feature type="active site" description="Charge relay system" evidence="6 7">
    <location>
        <position position="504"/>
    </location>
</feature>
<organism evidence="11 12">
    <name type="scientific">Genlisea aurea</name>
    <dbReference type="NCBI Taxonomy" id="192259"/>
    <lineage>
        <taxon>Eukaryota</taxon>
        <taxon>Viridiplantae</taxon>
        <taxon>Streptophyta</taxon>
        <taxon>Embryophyta</taxon>
        <taxon>Tracheophyta</taxon>
        <taxon>Spermatophyta</taxon>
        <taxon>Magnoliopsida</taxon>
        <taxon>eudicotyledons</taxon>
        <taxon>Gunneridae</taxon>
        <taxon>Pentapetalae</taxon>
        <taxon>asterids</taxon>
        <taxon>lamiids</taxon>
        <taxon>Lamiales</taxon>
        <taxon>Lentibulariaceae</taxon>
        <taxon>Genlisea</taxon>
    </lineage>
</organism>
<dbReference type="CDD" id="cd02120">
    <property type="entry name" value="PA_subtilisin_like"/>
    <property type="match status" value="1"/>
</dbReference>
<evidence type="ECO:0000313" key="11">
    <source>
        <dbReference type="EMBL" id="EPS71713.1"/>
    </source>
</evidence>
<evidence type="ECO:0000256" key="1">
    <source>
        <dbReference type="ARBA" id="ARBA00011073"/>
    </source>
</evidence>
<dbReference type="InterPro" id="IPR000209">
    <property type="entry name" value="Peptidase_S8/S53_dom"/>
</dbReference>
<dbReference type="FunFam" id="3.40.50.200:FF:000006">
    <property type="entry name" value="Subtilisin-like protease SBT1.5"/>
    <property type="match status" value="1"/>
</dbReference>
<evidence type="ECO:0000256" key="2">
    <source>
        <dbReference type="ARBA" id="ARBA00022670"/>
    </source>
</evidence>
<feature type="non-terminal residue" evidence="11">
    <location>
        <position position="1"/>
    </location>
</feature>
<reference evidence="11 12" key="1">
    <citation type="journal article" date="2013" name="BMC Genomics">
        <title>The miniature genome of a carnivorous plant Genlisea aurea contains a low number of genes and short non-coding sequences.</title>
        <authorList>
            <person name="Leushkin E.V."/>
            <person name="Sutormin R.A."/>
            <person name="Nabieva E.R."/>
            <person name="Penin A.A."/>
            <person name="Kondrashov A.S."/>
            <person name="Logacheva M.D."/>
        </authorList>
    </citation>
    <scope>NUCLEOTIDE SEQUENCE [LARGE SCALE GENOMIC DNA]</scope>
</reference>
<protein>
    <submittedName>
        <fullName evidence="11">Uncharacterized protein</fullName>
    </submittedName>
</protein>
<feature type="domain" description="Peptidase S8/S53" evidence="8">
    <location>
        <begin position="108"/>
        <end position="555"/>
    </location>
</feature>
<feature type="active site" description="Charge relay system" evidence="6 7">
    <location>
        <position position="177"/>
    </location>
</feature>
<dbReference type="InterPro" id="IPR041469">
    <property type="entry name" value="Subtilisin-like_FN3"/>
</dbReference>
<dbReference type="SUPFAM" id="SSF52743">
    <property type="entry name" value="Subtilisin-like"/>
    <property type="match status" value="1"/>
</dbReference>
<gene>
    <name evidence="11" type="ORF">M569_03043</name>
</gene>
<accession>S8E781</accession>
<feature type="domain" description="Subtilisin-like protease fibronectin type-III" evidence="10">
    <location>
        <begin position="613"/>
        <end position="711"/>
    </location>
</feature>
<dbReference type="Gene3D" id="3.50.30.30">
    <property type="match status" value="1"/>
</dbReference>
<dbReference type="AlphaFoldDB" id="S8E781"/>
<evidence type="ECO:0000256" key="7">
    <source>
        <dbReference type="PROSITE-ProRule" id="PRU01240"/>
    </source>
</evidence>
<dbReference type="EMBL" id="AUSU01001135">
    <property type="protein sequence ID" value="EPS71713.1"/>
    <property type="molecule type" value="Genomic_DNA"/>
</dbReference>
<evidence type="ECO:0000256" key="6">
    <source>
        <dbReference type="PIRSR" id="PIRSR615500-1"/>
    </source>
</evidence>
<keyword evidence="3" id="KW-0732">Signal</keyword>
<dbReference type="InterPro" id="IPR045051">
    <property type="entry name" value="SBT"/>
</dbReference>
<comment type="caution">
    <text evidence="11">The sequence shown here is derived from an EMBL/GenBank/DDBJ whole genome shotgun (WGS) entry which is preliminary data.</text>
</comment>
<dbReference type="InterPro" id="IPR034197">
    <property type="entry name" value="Peptidases_S8_3"/>
</dbReference>
<name>S8E781_9LAMI</name>
<dbReference type="CDD" id="cd04852">
    <property type="entry name" value="Peptidases_S8_3"/>
    <property type="match status" value="1"/>
</dbReference>
<keyword evidence="2 7" id="KW-0645">Protease</keyword>
<evidence type="ECO:0000259" key="8">
    <source>
        <dbReference type="Pfam" id="PF00082"/>
    </source>
</evidence>
<dbReference type="Pfam" id="PF05922">
    <property type="entry name" value="Inhibitor_I9"/>
    <property type="match status" value="1"/>
</dbReference>
<dbReference type="GO" id="GO:0006508">
    <property type="term" value="P:proteolysis"/>
    <property type="evidence" value="ECO:0007669"/>
    <property type="project" value="UniProtKB-KW"/>
</dbReference>
<feature type="domain" description="Inhibitor I9" evidence="9">
    <location>
        <begin position="5"/>
        <end position="85"/>
    </location>
</feature>
<dbReference type="InterPro" id="IPR037045">
    <property type="entry name" value="S8pro/Inhibitor_I9_sf"/>
</dbReference>
<feature type="active site" description="Charge relay system" evidence="6 7">
    <location>
        <position position="115"/>
    </location>
</feature>
<keyword evidence="12" id="KW-1185">Reference proteome</keyword>
<dbReference type="InterPro" id="IPR010259">
    <property type="entry name" value="S8pro/Inhibitor_I9"/>
</dbReference>